<accession>A0A4U5LX83</accession>
<dbReference type="AlphaFoldDB" id="A0A4U5LX83"/>
<dbReference type="Proteomes" id="UP000298663">
    <property type="component" value="Unassembled WGS sequence"/>
</dbReference>
<evidence type="ECO:0000313" key="2">
    <source>
        <dbReference type="EMBL" id="TKR60810.1"/>
    </source>
</evidence>
<dbReference type="EMBL" id="AZBU02000011">
    <property type="protein sequence ID" value="TKR60810.1"/>
    <property type="molecule type" value="Genomic_DNA"/>
</dbReference>
<sequence length="81" mass="8967">MPNASEFKIQIICFGLLSSLSLWEHVYAFSPTVANVSSRNCLLFVFVPVSPNTSFCAFFEFLHSADTSNPFTPNQPATGFQ</sequence>
<proteinExistence type="predicted"/>
<comment type="caution">
    <text evidence="2">The sequence shown here is derived from an EMBL/GenBank/DDBJ whole genome shotgun (WGS) entry which is preliminary data.</text>
</comment>
<gene>
    <name evidence="2" type="ORF">L596_027998</name>
</gene>
<keyword evidence="3" id="KW-1185">Reference proteome</keyword>
<protein>
    <recommendedName>
        <fullName evidence="4">Secreted protein</fullName>
    </recommendedName>
</protein>
<organism evidence="2 3">
    <name type="scientific">Steinernema carpocapsae</name>
    <name type="common">Entomopathogenic nematode</name>
    <dbReference type="NCBI Taxonomy" id="34508"/>
    <lineage>
        <taxon>Eukaryota</taxon>
        <taxon>Metazoa</taxon>
        <taxon>Ecdysozoa</taxon>
        <taxon>Nematoda</taxon>
        <taxon>Chromadorea</taxon>
        <taxon>Rhabditida</taxon>
        <taxon>Tylenchina</taxon>
        <taxon>Panagrolaimomorpha</taxon>
        <taxon>Strongyloidoidea</taxon>
        <taxon>Steinernematidae</taxon>
        <taxon>Steinernema</taxon>
    </lineage>
</organism>
<name>A0A4U5LX83_STECR</name>
<evidence type="ECO:0000313" key="3">
    <source>
        <dbReference type="Proteomes" id="UP000298663"/>
    </source>
</evidence>
<keyword evidence="1" id="KW-0732">Signal</keyword>
<evidence type="ECO:0008006" key="4">
    <source>
        <dbReference type="Google" id="ProtNLM"/>
    </source>
</evidence>
<feature type="chain" id="PRO_5020847668" description="Secreted protein" evidence="1">
    <location>
        <begin position="29"/>
        <end position="81"/>
    </location>
</feature>
<reference evidence="2 3" key="1">
    <citation type="journal article" date="2015" name="Genome Biol.">
        <title>Comparative genomics of Steinernema reveals deeply conserved gene regulatory networks.</title>
        <authorList>
            <person name="Dillman A.R."/>
            <person name="Macchietto M."/>
            <person name="Porter C.F."/>
            <person name="Rogers A."/>
            <person name="Williams B."/>
            <person name="Antoshechkin I."/>
            <person name="Lee M.M."/>
            <person name="Goodwin Z."/>
            <person name="Lu X."/>
            <person name="Lewis E.E."/>
            <person name="Goodrich-Blair H."/>
            <person name="Stock S.P."/>
            <person name="Adams B.J."/>
            <person name="Sternberg P.W."/>
            <person name="Mortazavi A."/>
        </authorList>
    </citation>
    <scope>NUCLEOTIDE SEQUENCE [LARGE SCALE GENOMIC DNA]</scope>
    <source>
        <strain evidence="2 3">ALL</strain>
    </source>
</reference>
<feature type="signal peptide" evidence="1">
    <location>
        <begin position="1"/>
        <end position="28"/>
    </location>
</feature>
<reference evidence="2 3" key="2">
    <citation type="journal article" date="2019" name="G3 (Bethesda)">
        <title>Hybrid Assembly of the Genome of the Entomopathogenic Nematode Steinernema carpocapsae Identifies the X-Chromosome.</title>
        <authorList>
            <person name="Serra L."/>
            <person name="Macchietto M."/>
            <person name="Macias-Munoz A."/>
            <person name="McGill C.J."/>
            <person name="Rodriguez I.M."/>
            <person name="Rodriguez B."/>
            <person name="Murad R."/>
            <person name="Mortazavi A."/>
        </authorList>
    </citation>
    <scope>NUCLEOTIDE SEQUENCE [LARGE SCALE GENOMIC DNA]</scope>
    <source>
        <strain evidence="2 3">ALL</strain>
    </source>
</reference>
<evidence type="ECO:0000256" key="1">
    <source>
        <dbReference type="SAM" id="SignalP"/>
    </source>
</evidence>